<comment type="caution">
    <text evidence="2">The sequence shown here is derived from an EMBL/GenBank/DDBJ whole genome shotgun (WGS) entry which is preliminary data.</text>
</comment>
<protein>
    <submittedName>
        <fullName evidence="2">Uncharacterized protein</fullName>
    </submittedName>
</protein>
<gene>
    <name evidence="2" type="ORF">TCON_2286</name>
</gene>
<evidence type="ECO:0000256" key="1">
    <source>
        <dbReference type="SAM" id="MobiDB-lite"/>
    </source>
</evidence>
<dbReference type="EMBL" id="SBIQ01000245">
    <property type="protein sequence ID" value="KAF7682486.1"/>
    <property type="molecule type" value="Genomic_DNA"/>
</dbReference>
<keyword evidence="3" id="KW-1185">Reference proteome</keyword>
<proteinExistence type="predicted"/>
<organism evidence="2 3">
    <name type="scientific">Astathelohania contejeani</name>
    <dbReference type="NCBI Taxonomy" id="164912"/>
    <lineage>
        <taxon>Eukaryota</taxon>
        <taxon>Fungi</taxon>
        <taxon>Fungi incertae sedis</taxon>
        <taxon>Microsporidia</taxon>
        <taxon>Astathelohaniidae</taxon>
        <taxon>Astathelohania</taxon>
    </lineage>
</organism>
<accession>A0ABQ7HWI7</accession>
<evidence type="ECO:0000313" key="2">
    <source>
        <dbReference type="EMBL" id="KAF7682486.1"/>
    </source>
</evidence>
<sequence>MSTKNTIPFRFNKGNKSKVFMLKVPKIYNASNFNRDFFPLLANNKIPLKLLIHCFISLNVLTGEEGIIPDIFSQDKAEAKDGDTCELARFKPKNPRPQKMKKAANSDKSKSNSRLSMGLQDNGHYNFPKTLNKDNLIFKKMYQLLGLDYPGLKIKLNQRFWDHKMLIKYLYDFIENNAISNHKNFYTTSMLLKNLYIRLLTNLWTFLIVHQEKIYQEFIKKYLINEIGKLRKTLNKNLYMPIFIEKTPTYDPNIFTQFLNETYIKKHDLKVIQSANAVHLHYHLLLTFHRLFVVQRTIINTQKYALYLHKFEPNNYIFKNLIEIMRNNNIFYEFNNLSINSETCKITKNALVFDDNTNDHIFTCKKIKIK</sequence>
<dbReference type="Proteomes" id="UP001516464">
    <property type="component" value="Unassembled WGS sequence"/>
</dbReference>
<feature type="compositionally biased region" description="Basic residues" evidence="1">
    <location>
        <begin position="90"/>
        <end position="102"/>
    </location>
</feature>
<evidence type="ECO:0000313" key="3">
    <source>
        <dbReference type="Proteomes" id="UP001516464"/>
    </source>
</evidence>
<feature type="region of interest" description="Disordered" evidence="1">
    <location>
        <begin position="87"/>
        <end position="115"/>
    </location>
</feature>
<reference evidence="2 3" key="1">
    <citation type="submission" date="2019-01" db="EMBL/GenBank/DDBJ databases">
        <title>Genomes sequencing and comparative genomics of infectious freshwater microsporidia, Cucumispora dikerogammari and Thelohania contejeani.</title>
        <authorList>
            <person name="Cormier A."/>
            <person name="Giraud I."/>
            <person name="Wattier R."/>
            <person name="Teixeira M."/>
            <person name="Grandjean F."/>
            <person name="Rigaud T."/>
            <person name="Cordaux R."/>
        </authorList>
    </citation>
    <scope>NUCLEOTIDE SEQUENCE [LARGE SCALE GENOMIC DNA]</scope>
    <source>
        <strain evidence="2">T1</strain>
        <tissue evidence="2">Spores</tissue>
    </source>
</reference>
<name>A0ABQ7HWI7_9MICR</name>